<reference evidence="4 5" key="1">
    <citation type="journal article" date="2007" name="Science">
        <title>Sea anemone genome reveals ancestral eumetazoan gene repertoire and genomic organization.</title>
        <authorList>
            <person name="Putnam N.H."/>
            <person name="Srivastava M."/>
            <person name="Hellsten U."/>
            <person name="Dirks B."/>
            <person name="Chapman J."/>
            <person name="Salamov A."/>
            <person name="Terry A."/>
            <person name="Shapiro H."/>
            <person name="Lindquist E."/>
            <person name="Kapitonov V.V."/>
            <person name="Jurka J."/>
            <person name="Genikhovich G."/>
            <person name="Grigoriev I.V."/>
            <person name="Lucas S.M."/>
            <person name="Steele R.E."/>
            <person name="Finnerty J.R."/>
            <person name="Technau U."/>
            <person name="Martindale M.Q."/>
            <person name="Rokhsar D.S."/>
        </authorList>
    </citation>
    <scope>NUCLEOTIDE SEQUENCE [LARGE SCALE GENOMIC DNA]</scope>
    <source>
        <strain evidence="5">CH2 X CH6</strain>
    </source>
</reference>
<dbReference type="Proteomes" id="UP000001593">
    <property type="component" value="Unassembled WGS sequence"/>
</dbReference>
<dbReference type="PhylomeDB" id="A7T2I6"/>
<dbReference type="InterPro" id="IPR042235">
    <property type="entry name" value="ZP-C_dom"/>
</dbReference>
<protein>
    <recommendedName>
        <fullName evidence="3">ZP domain-containing protein</fullName>
    </recommendedName>
</protein>
<name>A7T2I6_NEMVE</name>
<organism evidence="4 5">
    <name type="scientific">Nematostella vectensis</name>
    <name type="common">Starlet sea anemone</name>
    <dbReference type="NCBI Taxonomy" id="45351"/>
    <lineage>
        <taxon>Eukaryota</taxon>
        <taxon>Metazoa</taxon>
        <taxon>Cnidaria</taxon>
        <taxon>Anthozoa</taxon>
        <taxon>Hexacorallia</taxon>
        <taxon>Actiniaria</taxon>
        <taxon>Edwardsiidae</taxon>
        <taxon>Nematostella</taxon>
    </lineage>
</organism>
<dbReference type="Pfam" id="PF00100">
    <property type="entry name" value="Zona_pellucida"/>
    <property type="match status" value="1"/>
</dbReference>
<dbReference type="EMBL" id="DS470257">
    <property type="protein sequence ID" value="EDO29830.1"/>
    <property type="molecule type" value="Genomic_DNA"/>
</dbReference>
<dbReference type="PROSITE" id="PS51257">
    <property type="entry name" value="PROKAR_LIPOPROTEIN"/>
    <property type="match status" value="1"/>
</dbReference>
<sequence>MGRSPHDLFYQSLNSIITLCSCPVDKTVRFHKSPRKTKERFSLEAFKFLGDHPFVFIHCHVIVCNANDPNSRCAKGCVRSSK</sequence>
<evidence type="ECO:0000313" key="5">
    <source>
        <dbReference type="Proteomes" id="UP000001593"/>
    </source>
</evidence>
<keyword evidence="1" id="KW-0732">Signal</keyword>
<dbReference type="InterPro" id="IPR001507">
    <property type="entry name" value="ZP_dom"/>
</dbReference>
<dbReference type="AlphaFoldDB" id="A7T2I6"/>
<dbReference type="InParanoid" id="A7T2I6"/>
<dbReference type="PROSITE" id="PS51034">
    <property type="entry name" value="ZP_2"/>
    <property type="match status" value="1"/>
</dbReference>
<evidence type="ECO:0000259" key="3">
    <source>
        <dbReference type="PROSITE" id="PS51034"/>
    </source>
</evidence>
<gene>
    <name evidence="4" type="ORF">NEMVEDRAFT_v1g143160</name>
</gene>
<proteinExistence type="predicted"/>
<dbReference type="InterPro" id="IPR055355">
    <property type="entry name" value="ZP-C"/>
</dbReference>
<dbReference type="PANTHER" id="PTHR14002">
    <property type="entry name" value="ENDOGLIN/TGF-BETA RECEPTOR TYPE III"/>
    <property type="match status" value="1"/>
</dbReference>
<feature type="domain" description="ZP" evidence="3">
    <location>
        <begin position="1"/>
        <end position="80"/>
    </location>
</feature>
<dbReference type="PANTHER" id="PTHR14002:SF43">
    <property type="entry name" value="DELTA-LIKE PROTEIN"/>
    <property type="match status" value="1"/>
</dbReference>
<evidence type="ECO:0000313" key="4">
    <source>
        <dbReference type="EMBL" id="EDO29830.1"/>
    </source>
</evidence>
<keyword evidence="2" id="KW-1015">Disulfide bond</keyword>
<evidence type="ECO:0000256" key="2">
    <source>
        <dbReference type="ARBA" id="ARBA00023157"/>
    </source>
</evidence>
<dbReference type="Gene3D" id="2.60.40.4100">
    <property type="entry name" value="Zona pellucida, ZP-C domain"/>
    <property type="match status" value="1"/>
</dbReference>
<evidence type="ECO:0000256" key="1">
    <source>
        <dbReference type="ARBA" id="ARBA00022729"/>
    </source>
</evidence>
<keyword evidence="5" id="KW-1185">Reference proteome</keyword>
<dbReference type="HOGENOM" id="CLU_2565046_0_0_1"/>
<dbReference type="STRING" id="45351.A7T2I6"/>
<accession>A7T2I6</accession>
<feature type="non-terminal residue" evidence="4">
    <location>
        <position position="82"/>
    </location>
</feature>